<dbReference type="Gene3D" id="3.30.230.10">
    <property type="match status" value="1"/>
</dbReference>
<gene>
    <name evidence="14" type="primary">mvk</name>
    <name evidence="14" type="ORF">NR989_08680</name>
</gene>
<dbReference type="Gene3D" id="3.30.70.890">
    <property type="entry name" value="GHMP kinase, C-terminal domain"/>
    <property type="match status" value="1"/>
</dbReference>
<protein>
    <recommendedName>
        <fullName evidence="3">mevalonate kinase</fullName>
        <ecNumber evidence="3">2.7.1.36</ecNumber>
    </recommendedName>
</protein>
<dbReference type="SUPFAM" id="SSF55060">
    <property type="entry name" value="GHMP Kinase, C-terminal domain"/>
    <property type="match status" value="1"/>
</dbReference>
<dbReference type="InterPro" id="IPR014721">
    <property type="entry name" value="Ribsml_uS5_D2-typ_fold_subgr"/>
</dbReference>
<evidence type="ECO:0000256" key="3">
    <source>
        <dbReference type="ARBA" id="ARBA00012103"/>
    </source>
</evidence>
<evidence type="ECO:0000256" key="1">
    <source>
        <dbReference type="ARBA" id="ARBA00004496"/>
    </source>
</evidence>
<dbReference type="RefSeq" id="WP_275594344.1">
    <property type="nucleotide sequence ID" value="NZ_CP102381.1"/>
</dbReference>
<dbReference type="NCBIfam" id="TIGR00549">
    <property type="entry name" value="mevalon_kin"/>
    <property type="match status" value="1"/>
</dbReference>
<keyword evidence="15" id="KW-1185">Reference proteome</keyword>
<keyword evidence="6 14" id="KW-0808">Transferase</keyword>
<dbReference type="SUPFAM" id="SSF54211">
    <property type="entry name" value="Ribosomal protein S5 domain 2-like"/>
    <property type="match status" value="1"/>
</dbReference>
<organism evidence="14 15">
    <name type="scientific">Thiomicrorhabdus lithotrophica</name>
    <dbReference type="NCBI Taxonomy" id="2949997"/>
    <lineage>
        <taxon>Bacteria</taxon>
        <taxon>Pseudomonadati</taxon>
        <taxon>Pseudomonadota</taxon>
        <taxon>Gammaproteobacteria</taxon>
        <taxon>Thiotrichales</taxon>
        <taxon>Piscirickettsiaceae</taxon>
        <taxon>Thiomicrorhabdus</taxon>
    </lineage>
</organism>
<keyword evidence="7" id="KW-0547">Nucleotide-binding</keyword>
<keyword evidence="4" id="KW-0963">Cytoplasm</keyword>
<evidence type="ECO:0000256" key="12">
    <source>
        <dbReference type="ARBA" id="ARBA00029438"/>
    </source>
</evidence>
<evidence type="ECO:0000259" key="13">
    <source>
        <dbReference type="Pfam" id="PF00288"/>
    </source>
</evidence>
<evidence type="ECO:0000313" key="14">
    <source>
        <dbReference type="EMBL" id="WEJ62087.1"/>
    </source>
</evidence>
<comment type="similarity">
    <text evidence="2">Belongs to the GHMP kinase family. Mevalonate kinase subfamily.</text>
</comment>
<sequence length="342" mass="37875">MQTLCSVPAKLILSGEHAVIYDCPALSMAVKLYTQVECGFKPSTTRSVTIELTDFKQKHCFPNRVWQNIAMGIESRYQLFLSNNVAIQSVLSQPVDLIIATLHHFDHFHNLKPGEWTFKIDSEVPIGRGLGSSAAVIIGLLSNLIHHHDLDINNETLLALARKIESRQHGQSSGIDPATIIYGGLLEFHAKHTTKQHKPHEFKGWLIDTGSPESTTGQAVAHVSQHFSKDKEIWKQFENTTQEIIQAWSHQNTPALYKGIRQNQALLEKIGVVPDEVKTFVKQLSMDYQAVAKVCGSGSTKGNHAGILLCFSEQEPTTLCAKYGYSCQAISVAHQGALCQIL</sequence>
<keyword evidence="11" id="KW-0443">Lipid metabolism</keyword>
<accession>A0ABY8CA27</accession>
<evidence type="ECO:0000256" key="11">
    <source>
        <dbReference type="ARBA" id="ARBA00023098"/>
    </source>
</evidence>
<evidence type="ECO:0000256" key="7">
    <source>
        <dbReference type="ARBA" id="ARBA00022741"/>
    </source>
</evidence>
<keyword evidence="8 14" id="KW-0418">Kinase</keyword>
<evidence type="ECO:0000256" key="2">
    <source>
        <dbReference type="ARBA" id="ARBA00006495"/>
    </source>
</evidence>
<evidence type="ECO:0000256" key="6">
    <source>
        <dbReference type="ARBA" id="ARBA00022679"/>
    </source>
</evidence>
<dbReference type="Pfam" id="PF00288">
    <property type="entry name" value="GHMP_kinases_N"/>
    <property type="match status" value="1"/>
</dbReference>
<dbReference type="InterPro" id="IPR020568">
    <property type="entry name" value="Ribosomal_Su5_D2-typ_SF"/>
</dbReference>
<dbReference type="PROSITE" id="PS00627">
    <property type="entry name" value="GHMP_KINASES_ATP"/>
    <property type="match status" value="1"/>
</dbReference>
<dbReference type="InterPro" id="IPR006203">
    <property type="entry name" value="GHMP_knse_ATP-bd_CS"/>
</dbReference>
<keyword evidence="9" id="KW-0067">ATP-binding</keyword>
<dbReference type="PANTHER" id="PTHR43290">
    <property type="entry name" value="MEVALONATE KINASE"/>
    <property type="match status" value="1"/>
</dbReference>
<feature type="domain" description="GHMP kinase N-terminal" evidence="13">
    <location>
        <begin position="99"/>
        <end position="184"/>
    </location>
</feature>
<evidence type="ECO:0000256" key="4">
    <source>
        <dbReference type="ARBA" id="ARBA00022490"/>
    </source>
</evidence>
<keyword evidence="10" id="KW-0460">Magnesium</keyword>
<dbReference type="EMBL" id="CP102381">
    <property type="protein sequence ID" value="WEJ62087.1"/>
    <property type="molecule type" value="Genomic_DNA"/>
</dbReference>
<proteinExistence type="inferred from homology"/>
<dbReference type="EC" id="2.7.1.36" evidence="3"/>
<dbReference type="PRINTS" id="PR00959">
    <property type="entry name" value="MEVGALKINASE"/>
</dbReference>
<dbReference type="InterPro" id="IPR036554">
    <property type="entry name" value="GHMP_kinase_C_sf"/>
</dbReference>
<evidence type="ECO:0000256" key="9">
    <source>
        <dbReference type="ARBA" id="ARBA00022840"/>
    </source>
</evidence>
<dbReference type="InterPro" id="IPR006205">
    <property type="entry name" value="Mev_gal_kin"/>
</dbReference>
<dbReference type="Proteomes" id="UP001222275">
    <property type="component" value="Chromosome"/>
</dbReference>
<evidence type="ECO:0000256" key="5">
    <source>
        <dbReference type="ARBA" id="ARBA00022516"/>
    </source>
</evidence>
<reference evidence="14 15" key="1">
    <citation type="submission" date="2022-06" db="EMBL/GenBank/DDBJ databases">
        <title>Thiomicrohabdus sp. nov, an obligately chemolithoautotrophic, sulfur-oxidizing bacterium isolated from beach of Guanyin Mountain. Amoy.</title>
        <authorList>
            <person name="Zhu H."/>
        </authorList>
    </citation>
    <scope>NUCLEOTIDE SEQUENCE [LARGE SCALE GENOMIC DNA]</scope>
    <source>
        <strain evidence="14 15">XGS-01</strain>
    </source>
</reference>
<comment type="subcellular location">
    <subcellularLocation>
        <location evidence="1">Cytoplasm</location>
    </subcellularLocation>
</comment>
<evidence type="ECO:0000256" key="8">
    <source>
        <dbReference type="ARBA" id="ARBA00022777"/>
    </source>
</evidence>
<evidence type="ECO:0000256" key="10">
    <source>
        <dbReference type="ARBA" id="ARBA00022842"/>
    </source>
</evidence>
<dbReference type="GO" id="GO:0004496">
    <property type="term" value="F:mevalonate kinase activity"/>
    <property type="evidence" value="ECO:0007669"/>
    <property type="project" value="UniProtKB-EC"/>
</dbReference>
<comment type="pathway">
    <text evidence="12">Isoprenoid biosynthesis; isopentenyl diphosphate biosynthesis via mevalonate pathway; isopentenyl diphosphate from (R)-mevalonate: step 1/3.</text>
</comment>
<keyword evidence="5" id="KW-0444">Lipid biosynthesis</keyword>
<name>A0ABY8CA27_9GAMM</name>
<dbReference type="InterPro" id="IPR006204">
    <property type="entry name" value="GHMP_kinase_N_dom"/>
</dbReference>
<evidence type="ECO:0000313" key="15">
    <source>
        <dbReference type="Proteomes" id="UP001222275"/>
    </source>
</evidence>
<dbReference type="PANTHER" id="PTHR43290:SF2">
    <property type="entry name" value="MEVALONATE KINASE"/>
    <property type="match status" value="1"/>
</dbReference>